<feature type="binding site" evidence="10">
    <location>
        <begin position="198"/>
        <end position="199"/>
    </location>
    <ligand>
        <name>NADP(+)</name>
        <dbReference type="ChEBI" id="CHEBI:58349"/>
    </ligand>
</feature>
<feature type="binding site" evidence="9">
    <location>
        <position position="48"/>
    </location>
    <ligand>
        <name>FAD</name>
        <dbReference type="ChEBI" id="CHEBI:57692"/>
    </ligand>
</feature>
<dbReference type="PANTHER" id="PTHR48467">
    <property type="entry name" value="GLUTAMATE SYNTHASE 1 [NADH], CHLOROPLASTIC-LIKE"/>
    <property type="match status" value="1"/>
</dbReference>
<dbReference type="Pfam" id="PF07992">
    <property type="entry name" value="Pyr_redox_2"/>
    <property type="match status" value="1"/>
</dbReference>
<dbReference type="InterPro" id="IPR055275">
    <property type="entry name" value="Ferredox_Rdtase"/>
</dbReference>
<evidence type="ECO:0000256" key="11">
    <source>
        <dbReference type="SAM" id="MobiDB-lite"/>
    </source>
</evidence>
<organism evidence="13 14">
    <name type="scientific">Arsenicicoccus cauae</name>
    <dbReference type="NCBI Taxonomy" id="2663847"/>
    <lineage>
        <taxon>Bacteria</taxon>
        <taxon>Bacillati</taxon>
        <taxon>Actinomycetota</taxon>
        <taxon>Actinomycetes</taxon>
        <taxon>Micrococcales</taxon>
        <taxon>Intrasporangiaceae</taxon>
        <taxon>Arsenicicoccus</taxon>
    </lineage>
</organism>
<evidence type="ECO:0000256" key="3">
    <source>
        <dbReference type="ARBA" id="ARBA00013223"/>
    </source>
</evidence>
<feature type="binding site" evidence="9">
    <location>
        <begin position="369"/>
        <end position="371"/>
    </location>
    <ligand>
        <name>FAD</name>
        <dbReference type="ChEBI" id="CHEBI:57692"/>
    </ligand>
</feature>
<evidence type="ECO:0000256" key="1">
    <source>
        <dbReference type="ARBA" id="ARBA00001974"/>
    </source>
</evidence>
<evidence type="ECO:0000256" key="5">
    <source>
        <dbReference type="ARBA" id="ARBA00022827"/>
    </source>
</evidence>
<evidence type="ECO:0000256" key="8">
    <source>
        <dbReference type="ARBA" id="ARBA00047776"/>
    </source>
</evidence>
<evidence type="ECO:0000256" key="10">
    <source>
        <dbReference type="PIRSR" id="PIRSR000362-2"/>
    </source>
</evidence>
<dbReference type="EC" id="1.18.1.2" evidence="3"/>
<feature type="binding site" evidence="10">
    <location>
        <position position="210"/>
    </location>
    <ligand>
        <name>NADP(+)</name>
        <dbReference type="ChEBI" id="CHEBI:58349"/>
    </ligand>
</feature>
<comment type="cofactor">
    <cofactor evidence="1 9">
        <name>FAD</name>
        <dbReference type="ChEBI" id="CHEBI:57692"/>
    </cofactor>
</comment>
<accession>A0A6I3IU70</accession>
<proteinExistence type="inferred from homology"/>
<dbReference type="InterPro" id="IPR023753">
    <property type="entry name" value="FAD/NAD-binding_dom"/>
</dbReference>
<dbReference type="Gene3D" id="3.40.50.720">
    <property type="entry name" value="NAD(P)-binding Rossmann-like Domain"/>
    <property type="match status" value="1"/>
</dbReference>
<dbReference type="Proteomes" id="UP000431092">
    <property type="component" value="Unassembled WGS sequence"/>
</dbReference>
<dbReference type="InterPro" id="IPR021163">
    <property type="entry name" value="Ferredox_Rdtase_adrenod"/>
</dbReference>
<dbReference type="AlphaFoldDB" id="A0A6I3IU70"/>
<evidence type="ECO:0000256" key="9">
    <source>
        <dbReference type="PIRSR" id="PIRSR000362-1"/>
    </source>
</evidence>
<comment type="catalytic activity">
    <reaction evidence="8">
        <text>2 reduced [2Fe-2S]-[ferredoxin] + NADP(+) + H(+) = 2 oxidized [2Fe-2S]-[ferredoxin] + NADPH</text>
        <dbReference type="Rhea" id="RHEA:20125"/>
        <dbReference type="Rhea" id="RHEA-COMP:10000"/>
        <dbReference type="Rhea" id="RHEA-COMP:10001"/>
        <dbReference type="ChEBI" id="CHEBI:15378"/>
        <dbReference type="ChEBI" id="CHEBI:33737"/>
        <dbReference type="ChEBI" id="CHEBI:33738"/>
        <dbReference type="ChEBI" id="CHEBI:57783"/>
        <dbReference type="ChEBI" id="CHEBI:58349"/>
        <dbReference type="EC" id="1.18.1.2"/>
    </reaction>
</comment>
<keyword evidence="5 9" id="KW-0274">FAD</keyword>
<dbReference type="SUPFAM" id="SSF51971">
    <property type="entry name" value="Nucleotide-binding domain"/>
    <property type="match status" value="1"/>
</dbReference>
<keyword evidence="4" id="KW-0285">Flavoprotein</keyword>
<evidence type="ECO:0000256" key="6">
    <source>
        <dbReference type="ARBA" id="ARBA00022857"/>
    </source>
</evidence>
<keyword evidence="7" id="KW-0560">Oxidoreductase</keyword>
<protein>
    <recommendedName>
        <fullName evidence="3">ferredoxin--NADP(+) reductase</fullName>
        <ecNumber evidence="3">1.18.1.2</ecNumber>
    </recommendedName>
</protein>
<evidence type="ECO:0000256" key="2">
    <source>
        <dbReference type="ARBA" id="ARBA00008312"/>
    </source>
</evidence>
<evidence type="ECO:0000256" key="7">
    <source>
        <dbReference type="ARBA" id="ARBA00023002"/>
    </source>
</evidence>
<name>A0A6I3IU70_9MICO</name>
<feature type="binding site" evidence="9">
    <location>
        <position position="362"/>
    </location>
    <ligand>
        <name>FAD</name>
        <dbReference type="ChEBI" id="CHEBI:57692"/>
    </ligand>
</feature>
<feature type="binding site" evidence="10">
    <location>
        <position position="369"/>
    </location>
    <ligand>
        <name>NADP(+)</name>
        <dbReference type="ChEBI" id="CHEBI:58349"/>
    </ligand>
</feature>
<evidence type="ECO:0000313" key="13">
    <source>
        <dbReference type="EMBL" id="MTB72159.1"/>
    </source>
</evidence>
<comment type="caution">
    <text evidence="13">The sequence shown here is derived from an EMBL/GenBank/DDBJ whole genome shotgun (WGS) entry which is preliminary data.</text>
</comment>
<dbReference type="EMBL" id="WLVL01000037">
    <property type="protein sequence ID" value="MTB72159.1"/>
    <property type="molecule type" value="Genomic_DNA"/>
</dbReference>
<dbReference type="RefSeq" id="WP_154593436.1">
    <property type="nucleotide sequence ID" value="NZ_WLVL01000037.1"/>
</dbReference>
<feature type="region of interest" description="Disordered" evidence="11">
    <location>
        <begin position="409"/>
        <end position="431"/>
    </location>
</feature>
<dbReference type="PIRSF" id="PIRSF000362">
    <property type="entry name" value="FNR"/>
    <property type="match status" value="1"/>
</dbReference>
<dbReference type="PANTHER" id="PTHR48467:SF1">
    <property type="entry name" value="GLUTAMATE SYNTHASE 1 [NADH], CHLOROPLASTIC-LIKE"/>
    <property type="match status" value="1"/>
</dbReference>
<comment type="similarity">
    <text evidence="2">Belongs to the ferredoxin--NADP reductase type 1 family.</text>
</comment>
<gene>
    <name evidence="13" type="ORF">GGG17_09290</name>
</gene>
<dbReference type="InterPro" id="IPR036188">
    <property type="entry name" value="FAD/NAD-bd_sf"/>
</dbReference>
<reference evidence="13 14" key="1">
    <citation type="submission" date="2019-11" db="EMBL/GenBank/DDBJ databases">
        <title>Whole genome sequencing identifies a novel species of the genus Arsenicicoccus isolated from human blood.</title>
        <authorList>
            <person name="Jeong J.H."/>
            <person name="Kweon O.J."/>
            <person name="Kim H.R."/>
            <person name="Kim T.-H."/>
            <person name="Ha S.-M."/>
            <person name="Lee M.-K."/>
        </authorList>
    </citation>
    <scope>NUCLEOTIDE SEQUENCE [LARGE SCALE GENOMIC DNA]</scope>
    <source>
        <strain evidence="13 14">MKL-02</strain>
    </source>
</reference>
<feature type="binding site" evidence="9">
    <location>
        <position position="18"/>
    </location>
    <ligand>
        <name>FAD</name>
        <dbReference type="ChEBI" id="CHEBI:57692"/>
    </ligand>
</feature>
<sequence>MTNAHRVRRVAVVGAGPAGLFAAQALAGQDELPVHVDLLDRMPTPFGLLRYGVAPDHESIRSVATALARTLDLEAVTFWGLVEVGRDVSRAELLEAYDAVIYAVGASEDVRLGIPGEDLSGSRSAREFVAWYGGHPDARPQPLDGVRAVATVGVGNVAVDLARILLKQAQALRVTDMAEPVLEELARSEVRDVWIVGRRGPQHASYTTKELRELVATPGIDVTVSSGAFDGLDEDALDRRTRANVELLRGLPIEGDGAPASDGGRRRLHFAFYARPVEMTERDGRVDGLTVERTRLLPDGSVEGTGSLETLDVQLVLRAVGYRGSPLPDVPFDGTRAIIPNVEGRVVDEAGARQPREYCTGWVKRGPIGVIGTNKSDAAQTVAHVLADLQAAEDAPRDLQGGWVEEPGSVADPRTGEGHRPVASRDGVGPVLRARGHHPSTLADWRAIDAAEIELGRGEGRERVKVSTWDELLRLVTDH</sequence>
<feature type="domain" description="FAD/NAD(P)-binding" evidence="12">
    <location>
        <begin position="9"/>
        <end position="185"/>
    </location>
</feature>
<dbReference type="GO" id="GO:0004324">
    <property type="term" value="F:ferredoxin-NADP+ reductase activity"/>
    <property type="evidence" value="ECO:0007669"/>
    <property type="project" value="UniProtKB-EC"/>
</dbReference>
<evidence type="ECO:0000259" key="12">
    <source>
        <dbReference type="Pfam" id="PF07992"/>
    </source>
</evidence>
<dbReference type="Gene3D" id="3.50.50.60">
    <property type="entry name" value="FAD/NAD(P)-binding domain"/>
    <property type="match status" value="1"/>
</dbReference>
<keyword evidence="14" id="KW-1185">Reference proteome</keyword>
<evidence type="ECO:0000313" key="14">
    <source>
        <dbReference type="Proteomes" id="UP000431092"/>
    </source>
</evidence>
<keyword evidence="6 10" id="KW-0521">NADP</keyword>
<evidence type="ECO:0000256" key="4">
    <source>
        <dbReference type="ARBA" id="ARBA00022630"/>
    </source>
</evidence>
<feature type="binding site" evidence="9">
    <location>
        <position position="84"/>
    </location>
    <ligand>
        <name>FAD</name>
        <dbReference type="ChEBI" id="CHEBI:57692"/>
    </ligand>
</feature>
<dbReference type="PRINTS" id="PR00419">
    <property type="entry name" value="ADXRDTASE"/>
</dbReference>